<gene>
    <name evidence="9" type="ORF">DES39_1867</name>
</gene>
<reference evidence="9 10" key="1">
    <citation type="submission" date="2018-10" db="EMBL/GenBank/DDBJ databases">
        <title>Genomic Encyclopedia of Type Strains, Phase IV (KMG-IV): sequencing the most valuable type-strain genomes for metagenomic binning, comparative biology and taxonomic classification.</title>
        <authorList>
            <person name="Goeker M."/>
        </authorList>
    </citation>
    <scope>NUCLEOTIDE SEQUENCE [LARGE SCALE GENOMIC DNA]</scope>
    <source>
        <strain evidence="9 10">DSM 22228</strain>
    </source>
</reference>
<comment type="similarity">
    <text evidence="2 8">Belongs to the methyltransferase superfamily. RsmD family.</text>
</comment>
<comment type="function">
    <text evidence="1 8">Specifically methylates the guanine in position 966 of 16S rRNA in the assembled 30S particle.</text>
</comment>
<dbReference type="EMBL" id="RBWY01000004">
    <property type="protein sequence ID" value="RKS84657.1"/>
    <property type="molecule type" value="Genomic_DNA"/>
</dbReference>
<evidence type="ECO:0000313" key="10">
    <source>
        <dbReference type="Proteomes" id="UP000278542"/>
    </source>
</evidence>
<evidence type="ECO:0000256" key="2">
    <source>
        <dbReference type="ARBA" id="ARBA00005269"/>
    </source>
</evidence>
<dbReference type="PANTHER" id="PTHR43542">
    <property type="entry name" value="METHYLTRANSFERASE"/>
    <property type="match status" value="1"/>
</dbReference>
<evidence type="ECO:0000256" key="1">
    <source>
        <dbReference type="ARBA" id="ARBA00002649"/>
    </source>
</evidence>
<keyword evidence="8" id="KW-0698">rRNA processing</keyword>
<dbReference type="CDD" id="cd02440">
    <property type="entry name" value="AdoMet_MTases"/>
    <property type="match status" value="1"/>
</dbReference>
<evidence type="ECO:0000256" key="4">
    <source>
        <dbReference type="ARBA" id="ARBA00013682"/>
    </source>
</evidence>
<evidence type="ECO:0000256" key="8">
    <source>
        <dbReference type="PIRNR" id="PIRNR004553"/>
    </source>
</evidence>
<keyword evidence="10" id="KW-1185">Reference proteome</keyword>
<dbReference type="RefSeq" id="WP_121145509.1">
    <property type="nucleotide sequence ID" value="NZ_RBWY01000004.1"/>
</dbReference>
<dbReference type="PROSITE" id="PS00092">
    <property type="entry name" value="N6_MTASE"/>
    <property type="match status" value="1"/>
</dbReference>
<dbReference type="GO" id="GO:0003676">
    <property type="term" value="F:nucleic acid binding"/>
    <property type="evidence" value="ECO:0007669"/>
    <property type="project" value="InterPro"/>
</dbReference>
<protein>
    <recommendedName>
        <fullName evidence="4 8">Ribosomal RNA small subunit methyltransferase D</fullName>
        <ecNumber evidence="3 8">2.1.1.171</ecNumber>
    </recommendedName>
</protein>
<accession>A0A495RAZ8</accession>
<evidence type="ECO:0000313" key="9">
    <source>
        <dbReference type="EMBL" id="RKS84657.1"/>
    </source>
</evidence>
<dbReference type="InterPro" id="IPR029063">
    <property type="entry name" value="SAM-dependent_MTases_sf"/>
</dbReference>
<dbReference type="Gene3D" id="3.40.50.150">
    <property type="entry name" value="Vaccinia Virus protein VP39"/>
    <property type="match status" value="1"/>
</dbReference>
<proteinExistence type="inferred from homology"/>
<name>A0A495RAZ8_9GAMM</name>
<dbReference type="EC" id="2.1.1.171" evidence="3 8"/>
<dbReference type="Pfam" id="PF03602">
    <property type="entry name" value="Cons_hypoth95"/>
    <property type="match status" value="1"/>
</dbReference>
<evidence type="ECO:0000256" key="7">
    <source>
        <dbReference type="ARBA" id="ARBA00048326"/>
    </source>
</evidence>
<dbReference type="SUPFAM" id="SSF53335">
    <property type="entry name" value="S-adenosyl-L-methionine-dependent methyltransferases"/>
    <property type="match status" value="1"/>
</dbReference>
<dbReference type="AlphaFoldDB" id="A0A495RAZ8"/>
<keyword evidence="8" id="KW-0949">S-adenosyl-L-methionine</keyword>
<evidence type="ECO:0000256" key="5">
    <source>
        <dbReference type="ARBA" id="ARBA00022603"/>
    </source>
</evidence>
<comment type="caution">
    <text evidence="9">The sequence shown here is derived from an EMBL/GenBank/DDBJ whole genome shotgun (WGS) entry which is preliminary data.</text>
</comment>
<keyword evidence="6 8" id="KW-0808">Transferase</keyword>
<keyword evidence="5 8" id="KW-0489">Methyltransferase</keyword>
<dbReference type="InterPro" id="IPR002052">
    <property type="entry name" value="DNA_methylase_N6_adenine_CS"/>
</dbReference>
<dbReference type="NCBIfam" id="TIGR00095">
    <property type="entry name" value="16S rRNA (guanine(966)-N(2))-methyltransferase RsmD"/>
    <property type="match status" value="1"/>
</dbReference>
<evidence type="ECO:0000256" key="3">
    <source>
        <dbReference type="ARBA" id="ARBA00012141"/>
    </source>
</evidence>
<comment type="catalytic activity">
    <reaction evidence="7 8">
        <text>guanosine(966) in 16S rRNA + S-adenosyl-L-methionine = N(2)-methylguanosine(966) in 16S rRNA + S-adenosyl-L-homocysteine + H(+)</text>
        <dbReference type="Rhea" id="RHEA:23548"/>
        <dbReference type="Rhea" id="RHEA-COMP:10211"/>
        <dbReference type="Rhea" id="RHEA-COMP:10212"/>
        <dbReference type="ChEBI" id="CHEBI:15378"/>
        <dbReference type="ChEBI" id="CHEBI:57856"/>
        <dbReference type="ChEBI" id="CHEBI:59789"/>
        <dbReference type="ChEBI" id="CHEBI:74269"/>
        <dbReference type="ChEBI" id="CHEBI:74481"/>
        <dbReference type="EC" id="2.1.1.171"/>
    </reaction>
</comment>
<organism evidence="9 10">
    <name type="scientific">Orbus hercynius</name>
    <dbReference type="NCBI Taxonomy" id="593135"/>
    <lineage>
        <taxon>Bacteria</taxon>
        <taxon>Pseudomonadati</taxon>
        <taxon>Pseudomonadota</taxon>
        <taxon>Gammaproteobacteria</taxon>
        <taxon>Orbales</taxon>
        <taxon>Orbaceae</taxon>
        <taxon>Orbus</taxon>
    </lineage>
</organism>
<dbReference type="GO" id="GO:0052913">
    <property type="term" value="F:16S rRNA (guanine(966)-N(2))-methyltransferase activity"/>
    <property type="evidence" value="ECO:0007669"/>
    <property type="project" value="UniProtKB-EC"/>
</dbReference>
<dbReference type="Proteomes" id="UP000278542">
    <property type="component" value="Unassembled WGS sequence"/>
</dbReference>
<dbReference type="PIRSF" id="PIRSF004553">
    <property type="entry name" value="CHP00095"/>
    <property type="match status" value="1"/>
</dbReference>
<sequence length="187" mass="21218">MNGFIRVIGGKWRGRKLPVLDSEGLRPTTDRVKETLFNWLMPAIHDSTCLDCFAGSGSLGFEALSRGAQHVTMLEKQRATALQLEKNKHLLQSTNCSVVNTDALNWLSQSAKLQFDIVFIDPPFHQMLTTQAIAHLENGNWLSDNAYIYVETEKSGLLIQHIPSNWTLHREKTAGQVHSYLFIREKR</sequence>
<dbReference type="InterPro" id="IPR004398">
    <property type="entry name" value="RNA_MeTrfase_RsmD"/>
</dbReference>
<evidence type="ECO:0000256" key="6">
    <source>
        <dbReference type="ARBA" id="ARBA00022679"/>
    </source>
</evidence>
<dbReference type="PANTHER" id="PTHR43542:SF1">
    <property type="entry name" value="METHYLTRANSFERASE"/>
    <property type="match status" value="1"/>
</dbReference>
<dbReference type="OrthoDB" id="9803017at2"/>